<evidence type="ECO:0000259" key="1">
    <source>
        <dbReference type="Pfam" id="PF12680"/>
    </source>
</evidence>
<evidence type="ECO:0000313" key="2">
    <source>
        <dbReference type="EMBL" id="CUN44630.1"/>
    </source>
</evidence>
<dbReference type="Pfam" id="PF12680">
    <property type="entry name" value="SnoaL_2"/>
    <property type="match status" value="1"/>
</dbReference>
<dbReference type="Proteomes" id="UP000095362">
    <property type="component" value="Unassembled WGS sequence"/>
</dbReference>
<gene>
    <name evidence="2" type="ORF">ERS852481_00177</name>
</gene>
<dbReference type="AlphaFoldDB" id="A0A173WZZ7"/>
<dbReference type="InterPro" id="IPR032710">
    <property type="entry name" value="NTF2-like_dom_sf"/>
</dbReference>
<reference evidence="2 3" key="1">
    <citation type="submission" date="2015-09" db="EMBL/GenBank/DDBJ databases">
        <authorList>
            <consortium name="Pathogen Informatics"/>
        </authorList>
    </citation>
    <scope>NUCLEOTIDE SEQUENCE [LARGE SCALE GENOMIC DNA]</scope>
    <source>
        <strain evidence="2 3">2789STDY5834866</strain>
    </source>
</reference>
<name>A0A173WZZ7_9FIRM</name>
<accession>A0A173WZZ7</accession>
<feature type="domain" description="SnoaL-like" evidence="1">
    <location>
        <begin position="9"/>
        <end position="107"/>
    </location>
</feature>
<proteinExistence type="predicted"/>
<dbReference type="InterPro" id="IPR037401">
    <property type="entry name" value="SnoaL-like"/>
</dbReference>
<protein>
    <recommendedName>
        <fullName evidence="1">SnoaL-like domain-containing protein</fullName>
    </recommendedName>
</protein>
<sequence>MDKREQMIRLWFSMWLEKKDLGMDDIFAENVSYTESWGPCYSNRETVKHWFQEWNMRGSVIAWDIKQFFHKENQTIVEWYFKNVMDNGDIEEFDGISLIEWSAEDQIQSLKEFGCNLHNYDPYQKSDTPQFREEKIHWF</sequence>
<dbReference type="RefSeq" id="WP_055214759.1">
    <property type="nucleotide sequence ID" value="NZ_CYZK01000001.1"/>
</dbReference>
<dbReference type="STRING" id="410072.ERS852525_01540"/>
<organism evidence="2 3">
    <name type="scientific">Coprococcus comes</name>
    <dbReference type="NCBI Taxonomy" id="410072"/>
    <lineage>
        <taxon>Bacteria</taxon>
        <taxon>Bacillati</taxon>
        <taxon>Bacillota</taxon>
        <taxon>Clostridia</taxon>
        <taxon>Lachnospirales</taxon>
        <taxon>Lachnospiraceae</taxon>
        <taxon>Coprococcus</taxon>
    </lineage>
</organism>
<evidence type="ECO:0000313" key="3">
    <source>
        <dbReference type="Proteomes" id="UP000095362"/>
    </source>
</evidence>
<dbReference type="PaxDb" id="410072-ERS852525_01540"/>
<dbReference type="EMBL" id="CYZK01000001">
    <property type="protein sequence ID" value="CUN44630.1"/>
    <property type="molecule type" value="Genomic_DNA"/>
</dbReference>
<dbReference type="SUPFAM" id="SSF54427">
    <property type="entry name" value="NTF2-like"/>
    <property type="match status" value="1"/>
</dbReference>
<dbReference type="Gene3D" id="3.10.450.50">
    <property type="match status" value="1"/>
</dbReference>